<dbReference type="EMBL" id="JAUYZK010000015">
    <property type="protein sequence ID" value="MDP2539752.1"/>
    <property type="molecule type" value="Genomic_DNA"/>
</dbReference>
<evidence type="ECO:0000256" key="3">
    <source>
        <dbReference type="RuleBase" id="RU003788"/>
    </source>
</evidence>
<dbReference type="InterPro" id="IPR002196">
    <property type="entry name" value="Glyco_hydro_24"/>
</dbReference>
<comment type="catalytic activity">
    <reaction evidence="3">
        <text>Hydrolysis of (1-&gt;4)-beta-linkages between N-acetylmuramic acid and N-acetyl-D-glucosamine residues in a peptidoglycan and between N-acetyl-D-glucosamine residues in chitodextrins.</text>
        <dbReference type="EC" id="3.2.1.17"/>
    </reaction>
</comment>
<evidence type="ECO:0000313" key="7">
    <source>
        <dbReference type="Proteomes" id="UP001240777"/>
    </source>
</evidence>
<gene>
    <name evidence="4" type="ORF">Q5I04_08240</name>
    <name evidence="5" type="ORF">Q5I06_08195</name>
</gene>
<evidence type="ECO:0000313" key="4">
    <source>
        <dbReference type="EMBL" id="MDO7253891.1"/>
    </source>
</evidence>
<evidence type="ECO:0000313" key="6">
    <source>
        <dbReference type="Proteomes" id="UP001177258"/>
    </source>
</evidence>
<dbReference type="GO" id="GO:0016998">
    <property type="term" value="P:cell wall macromolecule catabolic process"/>
    <property type="evidence" value="ECO:0007669"/>
    <property type="project" value="InterPro"/>
</dbReference>
<name>A0AA90TAB0_9HELI</name>
<keyword evidence="7" id="KW-1185">Reference proteome</keyword>
<keyword evidence="3" id="KW-0378">Hydrolase</keyword>
<evidence type="ECO:0000313" key="5">
    <source>
        <dbReference type="EMBL" id="MDP2539752.1"/>
    </source>
</evidence>
<dbReference type="Gene3D" id="1.10.530.40">
    <property type="match status" value="1"/>
</dbReference>
<dbReference type="Pfam" id="PF00959">
    <property type="entry name" value="Phage_lysozyme"/>
    <property type="match status" value="1"/>
</dbReference>
<dbReference type="PANTHER" id="PTHR37406:SF1">
    <property type="entry name" value="T4-TYPE LYSOZYME 1-RELATED"/>
    <property type="match status" value="1"/>
</dbReference>
<dbReference type="InterPro" id="IPR023346">
    <property type="entry name" value="Lysozyme-like_dom_sf"/>
</dbReference>
<reference evidence="4 6" key="3">
    <citation type="journal article" date="2024" name="Syst. Appl. Microbiol.">
        <title>Helicobacter cappadocius sp. nov., from lizards: The first psychrotrophic Helicobacter species.</title>
        <authorList>
            <person name="Aydin F."/>
            <person name="Tarhane S."/>
            <person name="Karakaya E."/>
            <person name="Abay S."/>
            <person name="Kayman T."/>
            <person name="Guran O."/>
            <person name="Bozkurt E."/>
            <person name="Uzum N."/>
            <person name="Avci A."/>
            <person name="Olgun K."/>
            <person name="Jablonski D."/>
            <person name="Guran C."/>
            <person name="Burcin Saticioglu I."/>
        </authorList>
    </citation>
    <scope>NUCLEOTIDE SEQUENCE [LARGE SCALE GENOMIC DNA]</scope>
    <source>
        <strain evidence="4">Faydin-H75</strain>
        <strain evidence="6">faydin-H76</strain>
    </source>
</reference>
<reference evidence="5 7" key="1">
    <citation type="submission" date="2023-07" db="EMBL/GenBank/DDBJ databases">
        <title>Unpublished Manusciprt.</title>
        <authorList>
            <person name="Aydin F."/>
            <person name="Tarhane S."/>
            <person name="Saticioglu I.B."/>
            <person name="Karakaya E."/>
            <person name="Abay S."/>
            <person name="Guran O."/>
            <person name="Bozkurt E."/>
            <person name="Uzum N."/>
            <person name="Olgun K."/>
            <person name="Jablonski D."/>
        </authorList>
    </citation>
    <scope>NUCLEOTIDE SEQUENCE</scope>
    <source>
        <strain evidence="7">faydin-H75</strain>
        <strain evidence="5">Faydin-H76</strain>
    </source>
</reference>
<dbReference type="GO" id="GO:0003796">
    <property type="term" value="F:lysozyme activity"/>
    <property type="evidence" value="ECO:0007669"/>
    <property type="project" value="UniProtKB-EC"/>
</dbReference>
<dbReference type="EC" id="3.2.1.17" evidence="3"/>
<keyword evidence="3" id="KW-0326">Glycosidase</keyword>
<dbReference type="SUPFAM" id="SSF53955">
    <property type="entry name" value="Lysozyme-like"/>
    <property type="match status" value="1"/>
</dbReference>
<keyword evidence="1 3" id="KW-0929">Antimicrobial</keyword>
<dbReference type="EMBL" id="JAUPEV010000017">
    <property type="protein sequence ID" value="MDO7253891.1"/>
    <property type="molecule type" value="Genomic_DNA"/>
</dbReference>
<reference evidence="4" key="2">
    <citation type="submission" date="2023-07" db="EMBL/GenBank/DDBJ databases">
        <authorList>
            <person name="Aydin F."/>
            <person name="Tarhane S."/>
            <person name="Saticioglu I.B."/>
            <person name="Karakaya E."/>
            <person name="Abay S."/>
            <person name="Guran O."/>
            <person name="Bozkurt E."/>
            <person name="Uzum N."/>
            <person name="Olgun K."/>
            <person name="Jablonski D."/>
        </authorList>
    </citation>
    <scope>NUCLEOTIDE SEQUENCE</scope>
    <source>
        <strain evidence="4">Faydin-H75</strain>
    </source>
</reference>
<dbReference type="Proteomes" id="UP001177258">
    <property type="component" value="Unassembled WGS sequence"/>
</dbReference>
<sequence length="154" mass="17965">MNQIALEFIKKHEGFSSRVYMDTLGNETIGYGRNIKQYPLSETEKREMLLNRGNYSKANALKWLEDHLDEIEKELEPYKWYQKLDDYRKGIILDMAYNMGVPRVLLFKKMILALNSQDFVVASKEMLNSGWAIQTKTRAIKLAEHMKNGEGKVV</sequence>
<protein>
    <recommendedName>
        <fullName evidence="3">Lysozyme</fullName>
        <ecNumber evidence="3">3.2.1.17</ecNumber>
    </recommendedName>
</protein>
<dbReference type="AlphaFoldDB" id="A0AA90TAB0"/>
<organism evidence="5 6">
    <name type="scientific">Helicobacter cappadocius</name>
    <dbReference type="NCBI Taxonomy" id="3063998"/>
    <lineage>
        <taxon>Bacteria</taxon>
        <taxon>Pseudomonadati</taxon>
        <taxon>Campylobacterota</taxon>
        <taxon>Epsilonproteobacteria</taxon>
        <taxon>Campylobacterales</taxon>
        <taxon>Helicobacteraceae</taxon>
        <taxon>Helicobacter</taxon>
    </lineage>
</organism>
<comment type="caution">
    <text evidence="5">The sequence shown here is derived from an EMBL/GenBank/DDBJ whole genome shotgun (WGS) entry which is preliminary data.</text>
</comment>
<dbReference type="InterPro" id="IPR023347">
    <property type="entry name" value="Lysozyme_dom_sf"/>
</dbReference>
<evidence type="ECO:0000256" key="1">
    <source>
        <dbReference type="ARBA" id="ARBA00022529"/>
    </source>
</evidence>
<dbReference type="RefSeq" id="WP_305517730.1">
    <property type="nucleotide sequence ID" value="NZ_JAUPEV010000017.1"/>
</dbReference>
<dbReference type="InterPro" id="IPR052619">
    <property type="entry name" value="Phage_lysozyme-like"/>
</dbReference>
<dbReference type="PANTHER" id="PTHR37406">
    <property type="entry name" value="T4-TYPE LYSOZYME 1-RELATED"/>
    <property type="match status" value="1"/>
</dbReference>
<dbReference type="GO" id="GO:0009253">
    <property type="term" value="P:peptidoglycan catabolic process"/>
    <property type="evidence" value="ECO:0007669"/>
    <property type="project" value="InterPro"/>
</dbReference>
<dbReference type="Proteomes" id="UP001240777">
    <property type="component" value="Unassembled WGS sequence"/>
</dbReference>
<evidence type="ECO:0000256" key="2">
    <source>
        <dbReference type="ARBA" id="ARBA00022638"/>
    </source>
</evidence>
<proteinExistence type="inferred from homology"/>
<dbReference type="GO" id="GO:0031640">
    <property type="term" value="P:killing of cells of another organism"/>
    <property type="evidence" value="ECO:0007669"/>
    <property type="project" value="UniProtKB-KW"/>
</dbReference>
<comment type="similarity">
    <text evidence="3">Belongs to the glycosyl hydrolase 24 family.</text>
</comment>
<accession>A0AA90TAB0</accession>
<dbReference type="GO" id="GO:0042742">
    <property type="term" value="P:defense response to bacterium"/>
    <property type="evidence" value="ECO:0007669"/>
    <property type="project" value="UniProtKB-KW"/>
</dbReference>
<keyword evidence="2 3" id="KW-0081">Bacteriolytic enzyme</keyword>